<dbReference type="EMBL" id="OU895878">
    <property type="protein sequence ID" value="CAG9801867.1"/>
    <property type="molecule type" value="Genomic_DNA"/>
</dbReference>
<dbReference type="Proteomes" id="UP001153620">
    <property type="component" value="Chromosome 2"/>
</dbReference>
<dbReference type="AlphaFoldDB" id="A0A9N9WRZ3"/>
<keyword evidence="5 6" id="KW-0472">Membrane</keyword>
<organism evidence="7 8">
    <name type="scientific">Chironomus riparius</name>
    <dbReference type="NCBI Taxonomy" id="315576"/>
    <lineage>
        <taxon>Eukaryota</taxon>
        <taxon>Metazoa</taxon>
        <taxon>Ecdysozoa</taxon>
        <taxon>Arthropoda</taxon>
        <taxon>Hexapoda</taxon>
        <taxon>Insecta</taxon>
        <taxon>Pterygota</taxon>
        <taxon>Neoptera</taxon>
        <taxon>Endopterygota</taxon>
        <taxon>Diptera</taxon>
        <taxon>Nematocera</taxon>
        <taxon>Chironomoidea</taxon>
        <taxon>Chironomidae</taxon>
        <taxon>Chironominae</taxon>
        <taxon>Chironomus</taxon>
    </lineage>
</organism>
<evidence type="ECO:0000256" key="4">
    <source>
        <dbReference type="ARBA" id="ARBA00022989"/>
    </source>
</evidence>
<reference evidence="7" key="1">
    <citation type="submission" date="2022-01" db="EMBL/GenBank/DDBJ databases">
        <authorList>
            <person name="King R."/>
        </authorList>
    </citation>
    <scope>NUCLEOTIDE SEQUENCE</scope>
</reference>
<evidence type="ECO:0000256" key="1">
    <source>
        <dbReference type="ARBA" id="ARBA00004141"/>
    </source>
</evidence>
<reference evidence="7" key="2">
    <citation type="submission" date="2022-10" db="EMBL/GenBank/DDBJ databases">
        <authorList>
            <consortium name="ENA_rothamsted_submissions"/>
            <consortium name="culmorum"/>
            <person name="King R."/>
        </authorList>
    </citation>
    <scope>NUCLEOTIDE SEQUENCE</scope>
</reference>
<comment type="similarity">
    <text evidence="2 6">Belongs to the peroxisomal membrane protein PXMP2/4 family.</text>
</comment>
<feature type="transmembrane region" description="Helical" evidence="6">
    <location>
        <begin position="18"/>
        <end position="36"/>
    </location>
</feature>
<accession>A0A9N9WRZ3</accession>
<name>A0A9N9WRZ3_9DIPT</name>
<protein>
    <recommendedName>
        <fullName evidence="9">Mpv17-like protein</fullName>
    </recommendedName>
</protein>
<feature type="transmembrane region" description="Helical" evidence="6">
    <location>
        <begin position="125"/>
        <end position="143"/>
    </location>
</feature>
<evidence type="ECO:0000313" key="7">
    <source>
        <dbReference type="EMBL" id="CAG9801867.1"/>
    </source>
</evidence>
<dbReference type="OrthoDB" id="430207at2759"/>
<evidence type="ECO:0000256" key="5">
    <source>
        <dbReference type="ARBA" id="ARBA00023136"/>
    </source>
</evidence>
<dbReference type="PANTHER" id="PTHR11266">
    <property type="entry name" value="PEROXISOMAL MEMBRANE PROTEIN 2, PXMP2 MPV17"/>
    <property type="match status" value="1"/>
</dbReference>
<gene>
    <name evidence="7" type="ORF">CHIRRI_LOCUS4787</name>
</gene>
<feature type="transmembrane region" description="Helical" evidence="6">
    <location>
        <begin position="48"/>
        <end position="68"/>
    </location>
</feature>
<evidence type="ECO:0000256" key="3">
    <source>
        <dbReference type="ARBA" id="ARBA00022692"/>
    </source>
</evidence>
<keyword evidence="3 6" id="KW-0812">Transmembrane</keyword>
<evidence type="ECO:0000256" key="2">
    <source>
        <dbReference type="ARBA" id="ARBA00006824"/>
    </source>
</evidence>
<proteinExistence type="inferred from homology"/>
<keyword evidence="4 6" id="KW-1133">Transmembrane helix</keyword>
<dbReference type="GO" id="GO:0005739">
    <property type="term" value="C:mitochondrion"/>
    <property type="evidence" value="ECO:0007669"/>
    <property type="project" value="TreeGrafter"/>
</dbReference>
<evidence type="ECO:0000313" key="8">
    <source>
        <dbReference type="Proteomes" id="UP001153620"/>
    </source>
</evidence>
<sequence length="200" mass="23561">MISTVSKFFRAHPLLKGMAVYSVIWPTSSIVQQIIAKDQLDWKKTLRFFLFGTFFVAPTLYGWVRLSSHMWPEMTLKNGIVKAVTEQFSYGPATGVCFFSIMSLMEGKSWKESRMEVVEKFPQTFEVAVCFWPFFQIINFTFIKERNRVPFVALGSFVWTIFLAYMKQLDTEKLHEIHVEEEKHPHKFVERLKIDLQLQK</sequence>
<dbReference type="Pfam" id="PF04117">
    <property type="entry name" value="Mpv17_PMP22"/>
    <property type="match status" value="1"/>
</dbReference>
<feature type="transmembrane region" description="Helical" evidence="6">
    <location>
        <begin position="149"/>
        <end position="166"/>
    </location>
</feature>
<comment type="subcellular location">
    <subcellularLocation>
        <location evidence="1">Membrane</location>
        <topology evidence="1">Multi-pass membrane protein</topology>
    </subcellularLocation>
</comment>
<dbReference type="InterPro" id="IPR007248">
    <property type="entry name" value="Mpv17_PMP22"/>
</dbReference>
<dbReference type="PANTHER" id="PTHR11266:SF75">
    <property type="entry name" value="IP10007P-RELATED"/>
    <property type="match status" value="1"/>
</dbReference>
<evidence type="ECO:0000256" key="6">
    <source>
        <dbReference type="RuleBase" id="RU363053"/>
    </source>
</evidence>
<evidence type="ECO:0008006" key="9">
    <source>
        <dbReference type="Google" id="ProtNLM"/>
    </source>
</evidence>
<feature type="transmembrane region" description="Helical" evidence="6">
    <location>
        <begin position="88"/>
        <end position="105"/>
    </location>
</feature>
<dbReference type="GO" id="GO:0016020">
    <property type="term" value="C:membrane"/>
    <property type="evidence" value="ECO:0007669"/>
    <property type="project" value="UniProtKB-SubCell"/>
</dbReference>
<keyword evidence="8" id="KW-1185">Reference proteome</keyword>